<protein>
    <submittedName>
        <fullName evidence="1">Uncharacterized protein</fullName>
    </submittedName>
</protein>
<comment type="caution">
    <text evidence="1">The sequence shown here is derived from an EMBL/GenBank/DDBJ whole genome shotgun (WGS) entry which is preliminary data.</text>
</comment>
<accession>A0AC61QV58</accession>
<dbReference type="Proteomes" id="UP000307720">
    <property type="component" value="Unassembled WGS sequence"/>
</dbReference>
<evidence type="ECO:0000313" key="1">
    <source>
        <dbReference type="EMBL" id="TGX96318.1"/>
    </source>
</evidence>
<dbReference type="EMBL" id="SRZB01000069">
    <property type="protein sequence ID" value="TGX96318.1"/>
    <property type="molecule type" value="Genomic_DNA"/>
</dbReference>
<proteinExistence type="predicted"/>
<reference evidence="1" key="1">
    <citation type="submission" date="2019-04" db="EMBL/GenBank/DDBJ databases">
        <title>Microbes associate with the intestines of laboratory mice.</title>
        <authorList>
            <person name="Navarre W."/>
            <person name="Wong E."/>
            <person name="Huang K."/>
            <person name="Tropini C."/>
            <person name="Ng K."/>
            <person name="Yu B."/>
        </authorList>
    </citation>
    <scope>NUCLEOTIDE SEQUENCE</scope>
    <source>
        <strain evidence="1">NM72_1-8</strain>
    </source>
</reference>
<evidence type="ECO:0000313" key="2">
    <source>
        <dbReference type="Proteomes" id="UP000307720"/>
    </source>
</evidence>
<gene>
    <name evidence="1" type="ORF">E5357_16555</name>
</gene>
<name>A0AC61QV58_9FIRM</name>
<keyword evidence="2" id="KW-1185">Reference proteome</keyword>
<sequence>MDWYLQFLREEGAGLYEGYKYPNLIEVQKQSCLYVGYFANVTNELVLAAFRGEEELTADEIRRVARYNGIPYSVLTCPKVIMLDMSRRRHRKMVAEVDNLFIRLKCMAREGNQKAEKYLEWADRENQKFLKAAHINKLSYIHYLGAKRQLSDYILFARPKPTKRGILPGKAVRHDLEENAF</sequence>
<organism evidence="1 2">
    <name type="scientific">Hominisplanchenecus murintestinalis</name>
    <dbReference type="NCBI Taxonomy" id="2941517"/>
    <lineage>
        <taxon>Bacteria</taxon>
        <taxon>Bacillati</taxon>
        <taxon>Bacillota</taxon>
        <taxon>Clostridia</taxon>
        <taxon>Lachnospirales</taxon>
        <taxon>Lachnospiraceae</taxon>
        <taxon>Hominisplanchenecus</taxon>
    </lineage>
</organism>